<protein>
    <submittedName>
        <fullName evidence="3">CRISPR-associated endoribonuclease Cas6</fullName>
    </submittedName>
</protein>
<gene>
    <name evidence="3" type="primary">cas6</name>
    <name evidence="3" type="ORF">ETP43_14235</name>
</gene>
<dbReference type="InterPro" id="IPR049435">
    <property type="entry name" value="Cas_Cas6_C"/>
</dbReference>
<organism evidence="3 4">
    <name type="scientific">Blautia faecicola</name>
    <dbReference type="NCBI Taxonomy" id="2509240"/>
    <lineage>
        <taxon>Bacteria</taxon>
        <taxon>Bacillati</taxon>
        <taxon>Bacillota</taxon>
        <taxon>Clostridia</taxon>
        <taxon>Lachnospirales</taxon>
        <taxon>Lachnospiraceae</taxon>
        <taxon>Blautia</taxon>
    </lineage>
</organism>
<proteinExistence type="predicted"/>
<dbReference type="NCBIfam" id="TIGR01877">
    <property type="entry name" value="cas_cas6"/>
    <property type="match status" value="1"/>
</dbReference>
<dbReference type="Pfam" id="PF01881">
    <property type="entry name" value="Cas_Cas6_C"/>
    <property type="match status" value="1"/>
</dbReference>
<dbReference type="PANTHER" id="PTHR36984">
    <property type="entry name" value="CRISPR-ASSOCIATED ENDORIBONUCLEASE CAS6 1"/>
    <property type="match status" value="1"/>
</dbReference>
<sequence length="240" mass="27873">MTELKLEFLLEEPEIPAEVDRLLLSFLKASVEKYSPELFEKLYTKKQSVMKTYCWSCYLPGARFAADKIYLKENRFMVTFSDADMGELFEFFNAFQLMRNIEYPMGGNSMKLREVKAKKIPEIKESELIIKMQSSLLARKHDPENNTDIYYTCEDPELSDTLKDNLKFFLNKIGWDEDVDCFSIVPVKGKKIVAKVWGRPTNASIGIYKLRGTPRLLDFLYSAGLGSRRSEGHGKWEIVW</sequence>
<dbReference type="Gene3D" id="3.30.70.1890">
    <property type="match status" value="1"/>
</dbReference>
<dbReference type="InterPro" id="IPR010156">
    <property type="entry name" value="CRISPR-assoc_prot_Cas6"/>
</dbReference>
<dbReference type="PANTHER" id="PTHR36984:SF3">
    <property type="entry name" value="CRISPR-ASSOCIATED ENDORIBONUCLEASE CAS6"/>
    <property type="match status" value="1"/>
</dbReference>
<dbReference type="Proteomes" id="UP000290106">
    <property type="component" value="Unassembled WGS sequence"/>
</dbReference>
<keyword evidence="4" id="KW-1185">Reference proteome</keyword>
<evidence type="ECO:0000313" key="4">
    <source>
        <dbReference type="Proteomes" id="UP000290106"/>
    </source>
</evidence>
<accession>A0A4Q1RKF1</accession>
<feature type="domain" description="CRISPR associated protein Cas6 C-terminal" evidence="2">
    <location>
        <begin position="120"/>
        <end position="238"/>
    </location>
</feature>
<evidence type="ECO:0000256" key="1">
    <source>
        <dbReference type="ARBA" id="ARBA00023118"/>
    </source>
</evidence>
<dbReference type="AlphaFoldDB" id="A0A4Q1RKF1"/>
<dbReference type="CDD" id="cd21140">
    <property type="entry name" value="Cas6_I-like"/>
    <property type="match status" value="1"/>
</dbReference>
<dbReference type="RefSeq" id="WP_129258840.1">
    <property type="nucleotide sequence ID" value="NZ_SDKC01000001.1"/>
</dbReference>
<dbReference type="Gene3D" id="3.30.70.1900">
    <property type="match status" value="1"/>
</dbReference>
<dbReference type="InterPro" id="IPR045747">
    <property type="entry name" value="CRISPR-assoc_prot_Cas6_N_sf"/>
</dbReference>
<dbReference type="EMBL" id="SDKC01000001">
    <property type="protein sequence ID" value="RXS76242.1"/>
    <property type="molecule type" value="Genomic_DNA"/>
</dbReference>
<evidence type="ECO:0000313" key="3">
    <source>
        <dbReference type="EMBL" id="RXS76242.1"/>
    </source>
</evidence>
<name>A0A4Q1RKF1_9FIRM</name>
<reference evidence="3 4" key="1">
    <citation type="submission" date="2019-01" db="EMBL/GenBank/DDBJ databases">
        <title>Blautia sp. nov. KGMB01111 isolated human feces.</title>
        <authorList>
            <person name="Park J.-E."/>
            <person name="Kim J.-S."/>
            <person name="Park S.-H."/>
        </authorList>
    </citation>
    <scope>NUCLEOTIDE SEQUENCE [LARGE SCALE GENOMIC DNA]</scope>
    <source>
        <strain evidence="3 4">KGMB01111</strain>
    </source>
</reference>
<dbReference type="GO" id="GO:0016788">
    <property type="term" value="F:hydrolase activity, acting on ester bonds"/>
    <property type="evidence" value="ECO:0007669"/>
    <property type="project" value="InterPro"/>
</dbReference>
<evidence type="ECO:0000259" key="2">
    <source>
        <dbReference type="Pfam" id="PF01881"/>
    </source>
</evidence>
<dbReference type="GO" id="GO:0051607">
    <property type="term" value="P:defense response to virus"/>
    <property type="evidence" value="ECO:0007669"/>
    <property type="project" value="UniProtKB-KW"/>
</dbReference>
<comment type="caution">
    <text evidence="3">The sequence shown here is derived from an EMBL/GenBank/DDBJ whole genome shotgun (WGS) entry which is preliminary data.</text>
</comment>
<keyword evidence="1" id="KW-0051">Antiviral defense</keyword>
<dbReference type="OrthoDB" id="9797488at2"/>